<dbReference type="Proteomes" id="UP001217485">
    <property type="component" value="Unassembled WGS sequence"/>
</dbReference>
<dbReference type="EMBL" id="JAQNDK010000003">
    <property type="protein sequence ID" value="MDC0681768.1"/>
    <property type="molecule type" value="Genomic_DNA"/>
</dbReference>
<evidence type="ECO:0000313" key="3">
    <source>
        <dbReference type="Proteomes" id="UP001217485"/>
    </source>
</evidence>
<evidence type="ECO:0000256" key="1">
    <source>
        <dbReference type="SAM" id="MobiDB-lite"/>
    </source>
</evidence>
<comment type="caution">
    <text evidence="2">The sequence shown here is derived from an EMBL/GenBank/DDBJ whole genome shotgun (WGS) entry which is preliminary data.</text>
</comment>
<feature type="region of interest" description="Disordered" evidence="1">
    <location>
        <begin position="29"/>
        <end position="71"/>
    </location>
</feature>
<keyword evidence="3" id="KW-1185">Reference proteome</keyword>
<organism evidence="2 3">
    <name type="scientific">Sorangium atrum</name>
    <dbReference type="NCBI Taxonomy" id="2995308"/>
    <lineage>
        <taxon>Bacteria</taxon>
        <taxon>Pseudomonadati</taxon>
        <taxon>Myxococcota</taxon>
        <taxon>Polyangia</taxon>
        <taxon>Polyangiales</taxon>
        <taxon>Polyangiaceae</taxon>
        <taxon>Sorangium</taxon>
    </lineage>
</organism>
<protein>
    <submittedName>
        <fullName evidence="2">Uncharacterized protein</fullName>
    </submittedName>
</protein>
<dbReference type="RefSeq" id="WP_272099105.1">
    <property type="nucleotide sequence ID" value="NZ_JAQNDK010000003.1"/>
</dbReference>
<feature type="compositionally biased region" description="Low complexity" evidence="1">
    <location>
        <begin position="60"/>
        <end position="69"/>
    </location>
</feature>
<evidence type="ECO:0000313" key="2">
    <source>
        <dbReference type="EMBL" id="MDC0681768.1"/>
    </source>
</evidence>
<proteinExistence type="predicted"/>
<accession>A0ABT5C725</accession>
<sequence length="105" mass="10995">MSDLKNPDPMSLRVGDFLVKVVPVGETTDALDTEANRERAQRAEEDQRAAQFGAGGEGAGEAAQEAAEAAVDEAIEEARARLTGAGEDVPILLRDPVTGAAFTIE</sequence>
<reference evidence="2 3" key="1">
    <citation type="submission" date="2023-01" db="EMBL/GenBank/DDBJ databases">
        <title>Minimal conservation of predation-associated metabolite biosynthetic gene clusters underscores biosynthetic potential of Myxococcota including descriptions for ten novel species: Archangium lansinium sp. nov., Myxococcus landrumus sp. nov., Nannocystis bai.</title>
        <authorList>
            <person name="Ahearne A."/>
            <person name="Stevens C."/>
            <person name="Dowd S."/>
        </authorList>
    </citation>
    <scope>NUCLEOTIDE SEQUENCE [LARGE SCALE GENOMIC DNA]</scope>
    <source>
        <strain evidence="2 3">WIWO2</strain>
    </source>
</reference>
<gene>
    <name evidence="2" type="ORF">POL72_28770</name>
</gene>
<name>A0ABT5C725_9BACT</name>
<feature type="compositionally biased region" description="Basic and acidic residues" evidence="1">
    <location>
        <begin position="34"/>
        <end position="48"/>
    </location>
</feature>